<keyword evidence="1" id="KW-0472">Membrane</keyword>
<organism evidence="3 4">
    <name type="scientific">Rodentibacter myodis</name>
    <dbReference type="NCBI Taxonomy" id="1907939"/>
    <lineage>
        <taxon>Bacteria</taxon>
        <taxon>Pseudomonadati</taxon>
        <taxon>Pseudomonadota</taxon>
        <taxon>Gammaproteobacteria</taxon>
        <taxon>Pasteurellales</taxon>
        <taxon>Pasteurellaceae</taxon>
        <taxon>Rodentibacter</taxon>
    </lineage>
</organism>
<keyword evidence="1" id="KW-1133">Transmembrane helix</keyword>
<protein>
    <recommendedName>
        <fullName evidence="2">Chlorhexidine efflux transporter domain-containing protein</fullName>
    </recommendedName>
</protein>
<evidence type="ECO:0000313" key="3">
    <source>
        <dbReference type="EMBL" id="OOF57559.1"/>
    </source>
</evidence>
<evidence type="ECO:0000256" key="1">
    <source>
        <dbReference type="SAM" id="Phobius"/>
    </source>
</evidence>
<reference evidence="3 4" key="1">
    <citation type="submission" date="2016-10" db="EMBL/GenBank/DDBJ databases">
        <title>Rodentibacter gen. nov. and new species.</title>
        <authorList>
            <person name="Christensen H."/>
        </authorList>
    </citation>
    <scope>NUCLEOTIDE SEQUENCE [LARGE SCALE GENOMIC DNA]</scope>
    <source>
        <strain evidence="3 4">Ac151</strain>
    </source>
</reference>
<dbReference type="EMBL" id="MLHQ01000023">
    <property type="protein sequence ID" value="OOF57559.1"/>
    <property type="molecule type" value="Genomic_DNA"/>
</dbReference>
<proteinExistence type="predicted"/>
<sequence>MLCNFTFNWLFDKIFTGKREERSLLFRLFHTLSFEATLLILTIPMVAYALELNLWQAFLADIGLTFIIMVYTFFFNWIYDRIRLRFIKG</sequence>
<dbReference type="AlphaFoldDB" id="A0A1V3JMA4"/>
<dbReference type="Pfam" id="PF05232">
    <property type="entry name" value="BTP"/>
    <property type="match status" value="1"/>
</dbReference>
<keyword evidence="1" id="KW-0812">Transmembrane</keyword>
<dbReference type="OrthoDB" id="1631120at2"/>
<dbReference type="InterPro" id="IPR058208">
    <property type="entry name" value="PACE"/>
</dbReference>
<feature type="domain" description="Chlorhexidine efflux transporter" evidence="2">
    <location>
        <begin position="22"/>
        <end position="85"/>
    </location>
</feature>
<dbReference type="InterPro" id="IPR007896">
    <property type="entry name" value="BTP_bacteria"/>
</dbReference>
<name>A0A1V3JMA4_9PAST</name>
<feature type="transmembrane region" description="Helical" evidence="1">
    <location>
        <begin position="28"/>
        <end position="50"/>
    </location>
</feature>
<accession>A0A1V3JMA4</accession>
<dbReference type="Proteomes" id="UP000188602">
    <property type="component" value="Unassembled WGS sequence"/>
</dbReference>
<keyword evidence="4" id="KW-1185">Reference proteome</keyword>
<evidence type="ECO:0000259" key="2">
    <source>
        <dbReference type="Pfam" id="PF05232"/>
    </source>
</evidence>
<comment type="caution">
    <text evidence="3">The sequence shown here is derived from an EMBL/GenBank/DDBJ whole genome shotgun (WGS) entry which is preliminary data.</text>
</comment>
<feature type="transmembrane region" description="Helical" evidence="1">
    <location>
        <begin position="56"/>
        <end position="79"/>
    </location>
</feature>
<dbReference type="NCBIfam" id="NF033664">
    <property type="entry name" value="PACE_transport"/>
    <property type="match status" value="1"/>
</dbReference>
<gene>
    <name evidence="3" type="ORF">BKL49_08730</name>
</gene>
<evidence type="ECO:0000313" key="4">
    <source>
        <dbReference type="Proteomes" id="UP000188602"/>
    </source>
</evidence>